<feature type="coiled-coil region" evidence="1">
    <location>
        <begin position="334"/>
        <end position="403"/>
    </location>
</feature>
<evidence type="ECO:0000313" key="3">
    <source>
        <dbReference type="Proteomes" id="UP000297814"/>
    </source>
</evidence>
<comment type="caution">
    <text evidence="2">The sequence shown here is derived from an EMBL/GenBank/DDBJ whole genome shotgun (WGS) entry which is preliminary data.</text>
</comment>
<sequence>MFFNNAANRANPRLPPLPPLPPVFGLDGFEIEIPEIPETTLGSGRSWFGWGSNNYAIVSKSMATLQNRNTNLRRENGRLRNLGESWQREVERLRNQDARLDRQDERQNQIIEELRGQLAELRRRDEQHTQTIQGLREQVEGLGETDQTIDDLRIQISELRREDALHAQTIRDLRDQVAKAGEKDQTIEELGIQLSEVKRENNSHTQTIQALREEIAKLLDNSSANELRTQITTLSETIDQKVHIIQNLHKQISILTEQHSKQVTELRERITTVSKENDERVNIMSELRVKLTEENEKHMKQEWTISSLRNKLNNEAEMCEVRRAWAERQHETAMEKVQYELGEVRAQMATLELRVKKSEEERDEARKAVKMANVGFEEVVERSRALEATNESLEGRLMRFKREEETSAEAAKQEGVYEEEIRVLKEELRIVKMAGAHKPAEGM</sequence>
<organism evidence="2 3">
    <name type="scientific">Botrytis hyacinthi</name>
    <dbReference type="NCBI Taxonomy" id="278943"/>
    <lineage>
        <taxon>Eukaryota</taxon>
        <taxon>Fungi</taxon>
        <taxon>Dikarya</taxon>
        <taxon>Ascomycota</taxon>
        <taxon>Pezizomycotina</taxon>
        <taxon>Leotiomycetes</taxon>
        <taxon>Helotiales</taxon>
        <taxon>Sclerotiniaceae</taxon>
        <taxon>Botrytis</taxon>
    </lineage>
</organism>
<dbReference type="EMBL" id="PQXK01000025">
    <property type="protein sequence ID" value="TGO41175.1"/>
    <property type="molecule type" value="Genomic_DNA"/>
</dbReference>
<accession>A0A4Z1GXA8</accession>
<feature type="coiled-coil region" evidence="1">
    <location>
        <begin position="62"/>
        <end position="162"/>
    </location>
</feature>
<protein>
    <submittedName>
        <fullName evidence="2">Uncharacterized protein</fullName>
    </submittedName>
</protein>
<evidence type="ECO:0000256" key="1">
    <source>
        <dbReference type="SAM" id="Coils"/>
    </source>
</evidence>
<keyword evidence="3" id="KW-1185">Reference proteome</keyword>
<dbReference type="AlphaFoldDB" id="A0A4Z1GXA8"/>
<gene>
    <name evidence="2" type="ORF">BHYA_0025g00250</name>
</gene>
<name>A0A4Z1GXA8_9HELO</name>
<proteinExistence type="predicted"/>
<evidence type="ECO:0000313" key="2">
    <source>
        <dbReference type="EMBL" id="TGO41175.1"/>
    </source>
</evidence>
<feature type="coiled-coil region" evidence="1">
    <location>
        <begin position="187"/>
        <end position="228"/>
    </location>
</feature>
<dbReference type="Proteomes" id="UP000297814">
    <property type="component" value="Unassembled WGS sequence"/>
</dbReference>
<keyword evidence="1" id="KW-0175">Coiled coil</keyword>
<reference evidence="2 3" key="1">
    <citation type="submission" date="2017-12" db="EMBL/GenBank/DDBJ databases">
        <title>Comparative genomics of Botrytis spp.</title>
        <authorList>
            <person name="Valero-Jimenez C.A."/>
            <person name="Tapia P."/>
            <person name="Veloso J."/>
            <person name="Silva-Moreno E."/>
            <person name="Staats M."/>
            <person name="Valdes J.H."/>
            <person name="Van Kan J.A.L."/>
        </authorList>
    </citation>
    <scope>NUCLEOTIDE SEQUENCE [LARGE SCALE GENOMIC DNA]</scope>
    <source>
        <strain evidence="2 3">Bh0001</strain>
    </source>
</reference>